<dbReference type="PANTHER" id="PTHR11903">
    <property type="entry name" value="PROSTAGLANDIN G/H SYNTHASE"/>
    <property type="match status" value="1"/>
</dbReference>
<keyword evidence="6" id="KW-0925">Oxylipin biosynthesis</keyword>
<gene>
    <name evidence="16" type="ORF">B0T26DRAFT_751769</name>
</gene>
<keyword evidence="7" id="KW-0611">Plant defense</keyword>
<evidence type="ECO:0000256" key="7">
    <source>
        <dbReference type="ARBA" id="ARBA00022821"/>
    </source>
</evidence>
<accession>A0AA40AKY7</accession>
<dbReference type="GO" id="GO:0020037">
    <property type="term" value="F:heme binding"/>
    <property type="evidence" value="ECO:0007669"/>
    <property type="project" value="InterPro"/>
</dbReference>
<evidence type="ECO:0000256" key="13">
    <source>
        <dbReference type="ARBA" id="ARBA00023160"/>
    </source>
</evidence>
<organism evidence="16 17">
    <name type="scientific">Lasiosphaeria miniovina</name>
    <dbReference type="NCBI Taxonomy" id="1954250"/>
    <lineage>
        <taxon>Eukaryota</taxon>
        <taxon>Fungi</taxon>
        <taxon>Dikarya</taxon>
        <taxon>Ascomycota</taxon>
        <taxon>Pezizomycotina</taxon>
        <taxon>Sordariomycetes</taxon>
        <taxon>Sordariomycetidae</taxon>
        <taxon>Sordariales</taxon>
        <taxon>Lasiosphaeriaceae</taxon>
        <taxon>Lasiosphaeria</taxon>
    </lineage>
</organism>
<dbReference type="InterPro" id="IPR034815">
    <property type="entry name" value="A_dioxygenase"/>
</dbReference>
<dbReference type="GO" id="GO:0031408">
    <property type="term" value="P:oxylipin biosynthetic process"/>
    <property type="evidence" value="ECO:0007669"/>
    <property type="project" value="UniProtKB-KW"/>
</dbReference>
<dbReference type="InterPro" id="IPR010255">
    <property type="entry name" value="Haem_peroxidase_sf"/>
</dbReference>
<keyword evidence="2" id="KW-0444">Lipid biosynthesis</keyword>
<evidence type="ECO:0000256" key="10">
    <source>
        <dbReference type="ARBA" id="ARBA00023002"/>
    </source>
</evidence>
<evidence type="ECO:0000256" key="14">
    <source>
        <dbReference type="PIRSR" id="PIRSR619791-2"/>
    </source>
</evidence>
<evidence type="ECO:0000256" key="3">
    <source>
        <dbReference type="ARBA" id="ARBA00022559"/>
    </source>
</evidence>
<feature type="binding site" description="axial binding residue" evidence="14">
    <location>
        <position position="433"/>
    </location>
    <ligand>
        <name>heme b</name>
        <dbReference type="ChEBI" id="CHEBI:60344"/>
    </ligand>
    <ligandPart>
        <name>Fe</name>
        <dbReference type="ChEBI" id="CHEBI:18248"/>
    </ligandPart>
</feature>
<keyword evidence="8" id="KW-0276">Fatty acid metabolism</keyword>
<sequence length="677" mass="74353">MAASAPASDSNSNNGKNNSVSNNGKNNSVGNVTVTKQKPEDQNAEPLPSFQPGFTDRLGIGAFRLVNKVIPWYKLPGFLGAFNLAFLRIELRQFNLHDGYASGVAQGSVASEPLLDERFLGARNSDGKFNSLEMPLMGCAGMRLGRNFPRQFTPRPSDEELMNPNPRTISNLFMARKEGGFVPATTLNLLAAAWIQFQIHDWFNHEESATQTLDVPLPADAGDPWVQEHMRLHRTQPDAVLDPSDVACPGYRNLNTAWWDGSQIYGSSEAVTQTLRSRLPDGKLALDERGCAAFLPRDPGGNPLTGFNSNWWIGMELLHTLFALEHNAICDKLRGAHPSWTGDQIFDKARLVNCALMAKIHTVEWTPAILAHPALQVAMSANWWGIVGEKLTKLVGRLSKTSEIISGIPGSGAEQDGAPYSLTEEFVSVYRMHSLMPDNIAFFDATSGAHKSTIPLPDLTFAHARDPLVGAEPAVSFGDALYSFGINYPGAITNNNYPDFLRGLTTPDGQTRDLGTVDILRDRERGVPRYCEFRRLLRLRVPQTFDELVGGHNPELAAALSKAYGGDIALVDALVGSHSEPVIPGFGFSETAFRVFILMASRRLKSDRFIATAWNADTYTPEGFRWVQDSGMKDVLGRHFPELVPTLARSKNVFAPWEMLAESKNYGGVETNAPAKK</sequence>
<evidence type="ECO:0000256" key="12">
    <source>
        <dbReference type="ARBA" id="ARBA00023098"/>
    </source>
</evidence>
<keyword evidence="13" id="KW-0275">Fatty acid biosynthesis</keyword>
<keyword evidence="11 14" id="KW-0408">Iron</keyword>
<dbReference type="Pfam" id="PF03098">
    <property type="entry name" value="An_peroxidase"/>
    <property type="match status" value="1"/>
</dbReference>
<dbReference type="GO" id="GO:0006952">
    <property type="term" value="P:defense response"/>
    <property type="evidence" value="ECO:0007669"/>
    <property type="project" value="UniProtKB-KW"/>
</dbReference>
<evidence type="ECO:0000256" key="2">
    <source>
        <dbReference type="ARBA" id="ARBA00022516"/>
    </source>
</evidence>
<feature type="region of interest" description="Disordered" evidence="15">
    <location>
        <begin position="1"/>
        <end position="51"/>
    </location>
</feature>
<keyword evidence="12" id="KW-0443">Lipid metabolism</keyword>
<dbReference type="Proteomes" id="UP001172101">
    <property type="component" value="Unassembled WGS sequence"/>
</dbReference>
<evidence type="ECO:0000256" key="8">
    <source>
        <dbReference type="ARBA" id="ARBA00022832"/>
    </source>
</evidence>
<dbReference type="GO" id="GO:0016702">
    <property type="term" value="F:oxidoreductase activity, acting on single donors with incorporation of molecular oxygen, incorporation of two atoms of oxygen"/>
    <property type="evidence" value="ECO:0007669"/>
    <property type="project" value="TreeGrafter"/>
</dbReference>
<evidence type="ECO:0000313" key="16">
    <source>
        <dbReference type="EMBL" id="KAK0717744.1"/>
    </source>
</evidence>
<keyword evidence="17" id="KW-1185">Reference proteome</keyword>
<dbReference type="GeneID" id="85328701"/>
<dbReference type="GO" id="GO:0006633">
    <property type="term" value="P:fatty acid biosynthetic process"/>
    <property type="evidence" value="ECO:0007669"/>
    <property type="project" value="UniProtKB-KW"/>
</dbReference>
<keyword evidence="3 16" id="KW-0575">Peroxidase</keyword>
<keyword evidence="4 14" id="KW-0349">Heme</keyword>
<dbReference type="RefSeq" id="XP_060296537.1">
    <property type="nucleotide sequence ID" value="XM_060445431.1"/>
</dbReference>
<evidence type="ECO:0000256" key="15">
    <source>
        <dbReference type="SAM" id="MobiDB-lite"/>
    </source>
</evidence>
<dbReference type="Gene3D" id="1.10.640.10">
    <property type="entry name" value="Haem peroxidase domain superfamily, animal type"/>
    <property type="match status" value="1"/>
</dbReference>
<evidence type="ECO:0000256" key="1">
    <source>
        <dbReference type="ARBA" id="ARBA00001913"/>
    </source>
</evidence>
<protein>
    <submittedName>
        <fullName evidence="16">Heme peroxidase-domain-containing protein</fullName>
    </submittedName>
</protein>
<dbReference type="GO" id="GO:0006979">
    <property type="term" value="P:response to oxidative stress"/>
    <property type="evidence" value="ECO:0007669"/>
    <property type="project" value="InterPro"/>
</dbReference>
<keyword evidence="5 14" id="KW-0479">Metal-binding</keyword>
<evidence type="ECO:0000256" key="6">
    <source>
        <dbReference type="ARBA" id="ARBA00022767"/>
    </source>
</evidence>
<dbReference type="SUPFAM" id="SSF48113">
    <property type="entry name" value="Heme-dependent peroxidases"/>
    <property type="match status" value="1"/>
</dbReference>
<evidence type="ECO:0000256" key="11">
    <source>
        <dbReference type="ARBA" id="ARBA00023004"/>
    </source>
</evidence>
<evidence type="ECO:0000256" key="4">
    <source>
        <dbReference type="ARBA" id="ARBA00022617"/>
    </source>
</evidence>
<evidence type="ECO:0000256" key="9">
    <source>
        <dbReference type="ARBA" id="ARBA00022964"/>
    </source>
</evidence>
<dbReference type="InterPro" id="IPR050783">
    <property type="entry name" value="Oxylipin_biosynth_metab"/>
</dbReference>
<comment type="caution">
    <text evidence="16">The sequence shown here is derived from an EMBL/GenBank/DDBJ whole genome shotgun (WGS) entry which is preliminary data.</text>
</comment>
<dbReference type="GO" id="GO:0004601">
    <property type="term" value="F:peroxidase activity"/>
    <property type="evidence" value="ECO:0007669"/>
    <property type="project" value="UniProtKB-KW"/>
</dbReference>
<dbReference type="PRINTS" id="PR00457">
    <property type="entry name" value="ANPEROXIDASE"/>
</dbReference>
<keyword evidence="9" id="KW-0223">Dioxygenase</keyword>
<dbReference type="InterPro" id="IPR019791">
    <property type="entry name" value="Haem_peroxidase_animal"/>
</dbReference>
<dbReference type="InterPro" id="IPR037120">
    <property type="entry name" value="Haem_peroxidase_sf_animal"/>
</dbReference>
<reference evidence="16" key="1">
    <citation type="submission" date="2023-06" db="EMBL/GenBank/DDBJ databases">
        <title>Genome-scale phylogeny and comparative genomics of the fungal order Sordariales.</title>
        <authorList>
            <consortium name="Lawrence Berkeley National Laboratory"/>
            <person name="Hensen N."/>
            <person name="Bonometti L."/>
            <person name="Westerberg I."/>
            <person name="Brannstrom I.O."/>
            <person name="Guillou S."/>
            <person name="Cros-Aarteil S."/>
            <person name="Calhoun S."/>
            <person name="Haridas S."/>
            <person name="Kuo A."/>
            <person name="Mondo S."/>
            <person name="Pangilinan J."/>
            <person name="Riley R."/>
            <person name="LaButti K."/>
            <person name="Andreopoulos B."/>
            <person name="Lipzen A."/>
            <person name="Chen C."/>
            <person name="Yanf M."/>
            <person name="Daum C."/>
            <person name="Ng V."/>
            <person name="Clum A."/>
            <person name="Steindorff A."/>
            <person name="Ohm R."/>
            <person name="Martin F."/>
            <person name="Silar P."/>
            <person name="Natvig D."/>
            <person name="Lalanne C."/>
            <person name="Gautier V."/>
            <person name="Ament-velasquez S.L."/>
            <person name="Kruys A."/>
            <person name="Hutchinson M.I."/>
            <person name="Powell A.J."/>
            <person name="Barry K."/>
            <person name="Miller A.N."/>
            <person name="Grigoriev I.V."/>
            <person name="Debuchy R."/>
            <person name="Gladieux P."/>
            <person name="Thoren M.H."/>
            <person name="Johannesson H."/>
        </authorList>
    </citation>
    <scope>NUCLEOTIDE SEQUENCE</scope>
    <source>
        <strain evidence="16">SMH2392-1A</strain>
    </source>
</reference>
<keyword evidence="10" id="KW-0560">Oxidoreductase</keyword>
<dbReference type="EMBL" id="JAUIRO010000004">
    <property type="protein sequence ID" value="KAK0717744.1"/>
    <property type="molecule type" value="Genomic_DNA"/>
</dbReference>
<evidence type="ECO:0000313" key="17">
    <source>
        <dbReference type="Proteomes" id="UP001172101"/>
    </source>
</evidence>
<comment type="cofactor">
    <cofactor evidence="1">
        <name>Ca(2+)</name>
        <dbReference type="ChEBI" id="CHEBI:29108"/>
    </cofactor>
</comment>
<proteinExistence type="predicted"/>
<dbReference type="PROSITE" id="PS50292">
    <property type="entry name" value="PEROXIDASE_3"/>
    <property type="match status" value="1"/>
</dbReference>
<name>A0AA40AKY7_9PEZI</name>
<dbReference type="AlphaFoldDB" id="A0AA40AKY7"/>
<evidence type="ECO:0000256" key="5">
    <source>
        <dbReference type="ARBA" id="ARBA00022723"/>
    </source>
</evidence>
<dbReference type="GO" id="GO:0046872">
    <property type="term" value="F:metal ion binding"/>
    <property type="evidence" value="ECO:0007669"/>
    <property type="project" value="UniProtKB-KW"/>
</dbReference>
<feature type="compositionally biased region" description="Low complexity" evidence="15">
    <location>
        <begin position="1"/>
        <end position="32"/>
    </location>
</feature>
<dbReference type="PANTHER" id="PTHR11903:SF11">
    <property type="entry name" value="ALPHA-DIOXYGENASE 1"/>
    <property type="match status" value="1"/>
</dbReference>
<dbReference type="CDD" id="cd09818">
    <property type="entry name" value="PIOX_like"/>
    <property type="match status" value="1"/>
</dbReference>